<dbReference type="KEGG" id="fcy:FRACYDRAFT_274355"/>
<feature type="transmembrane region" description="Helical" evidence="1">
    <location>
        <begin position="31"/>
        <end position="54"/>
    </location>
</feature>
<sequence>MEQPQDVGITPTAAFMGSSYAQSNDGGPINITFGVIIIVASALVLSFVVFFVVMRKKKNHRAYKEHTKCIDELELDSEDDMEYDPNVVNDEDLFQEGRPLPEEYNVTMENADHDYRTCANPSCKACLERKDPIFIATEKNVGFLDNLSILQDDKYKLYNQRDGGSLHDDTQIL</sequence>
<keyword evidence="1" id="KW-0472">Membrane</keyword>
<protein>
    <submittedName>
        <fullName evidence="2">Uncharacterized protein</fullName>
    </submittedName>
</protein>
<reference evidence="2 3" key="1">
    <citation type="submission" date="2016-09" db="EMBL/GenBank/DDBJ databases">
        <title>Extensive genetic diversity and differential bi-allelic expression allows diatom success in the polar Southern Ocean.</title>
        <authorList>
            <consortium name="DOE Joint Genome Institute"/>
            <person name="Mock T."/>
            <person name="Otillar R.P."/>
            <person name="Strauss J."/>
            <person name="Dupont C."/>
            <person name="Frickenhaus S."/>
            <person name="Maumus F."/>
            <person name="Mcmullan M."/>
            <person name="Sanges R."/>
            <person name="Schmutz J."/>
            <person name="Toseland A."/>
            <person name="Valas R."/>
            <person name="Veluchamy A."/>
            <person name="Ward B.J."/>
            <person name="Allen A."/>
            <person name="Barry K."/>
            <person name="Falciatore A."/>
            <person name="Ferrante M."/>
            <person name="Fortunato A.E."/>
            <person name="Gloeckner G."/>
            <person name="Gruber A."/>
            <person name="Hipkin R."/>
            <person name="Janech M."/>
            <person name="Kroth P."/>
            <person name="Leese F."/>
            <person name="Lindquist E."/>
            <person name="Lyon B.R."/>
            <person name="Martin J."/>
            <person name="Mayer C."/>
            <person name="Parker M."/>
            <person name="Quesneville H."/>
            <person name="Raymond J."/>
            <person name="Uhlig C."/>
            <person name="Valentin K.U."/>
            <person name="Worden A.Z."/>
            <person name="Armbrust E.V."/>
            <person name="Bowler C."/>
            <person name="Green B."/>
            <person name="Moulton V."/>
            <person name="Van Oosterhout C."/>
            <person name="Grigoriev I."/>
        </authorList>
    </citation>
    <scope>NUCLEOTIDE SEQUENCE [LARGE SCALE GENOMIC DNA]</scope>
    <source>
        <strain evidence="2 3">CCMP1102</strain>
    </source>
</reference>
<keyword evidence="1" id="KW-0812">Transmembrane</keyword>
<keyword evidence="1" id="KW-1133">Transmembrane helix</keyword>
<dbReference type="OrthoDB" id="55633at2759"/>
<dbReference type="EMBL" id="KV784354">
    <property type="protein sequence ID" value="OEU20948.1"/>
    <property type="molecule type" value="Genomic_DNA"/>
</dbReference>
<dbReference type="AlphaFoldDB" id="A0A1E7FS29"/>
<evidence type="ECO:0000313" key="3">
    <source>
        <dbReference type="Proteomes" id="UP000095751"/>
    </source>
</evidence>
<accession>A0A1E7FS29</accession>
<dbReference type="InParanoid" id="A0A1E7FS29"/>
<evidence type="ECO:0000256" key="1">
    <source>
        <dbReference type="SAM" id="Phobius"/>
    </source>
</evidence>
<evidence type="ECO:0000313" key="2">
    <source>
        <dbReference type="EMBL" id="OEU20948.1"/>
    </source>
</evidence>
<organism evidence="2 3">
    <name type="scientific">Fragilariopsis cylindrus CCMP1102</name>
    <dbReference type="NCBI Taxonomy" id="635003"/>
    <lineage>
        <taxon>Eukaryota</taxon>
        <taxon>Sar</taxon>
        <taxon>Stramenopiles</taxon>
        <taxon>Ochrophyta</taxon>
        <taxon>Bacillariophyta</taxon>
        <taxon>Bacillariophyceae</taxon>
        <taxon>Bacillariophycidae</taxon>
        <taxon>Bacillariales</taxon>
        <taxon>Bacillariaceae</taxon>
        <taxon>Fragilariopsis</taxon>
    </lineage>
</organism>
<proteinExistence type="predicted"/>
<dbReference type="Proteomes" id="UP000095751">
    <property type="component" value="Unassembled WGS sequence"/>
</dbReference>
<name>A0A1E7FS29_9STRA</name>
<gene>
    <name evidence="2" type="ORF">FRACYDRAFT_274355</name>
</gene>
<keyword evidence="3" id="KW-1185">Reference proteome</keyword>